<evidence type="ECO:0000313" key="1">
    <source>
        <dbReference type="EMBL" id="KAI5653687.1"/>
    </source>
</evidence>
<gene>
    <name evidence="1" type="ORF">M9H77_30874</name>
</gene>
<keyword evidence="2" id="KW-1185">Reference proteome</keyword>
<comment type="caution">
    <text evidence="1">The sequence shown here is derived from an EMBL/GenBank/DDBJ whole genome shotgun (WGS) entry which is preliminary data.</text>
</comment>
<dbReference type="EMBL" id="CM044707">
    <property type="protein sequence ID" value="KAI5653687.1"/>
    <property type="molecule type" value="Genomic_DNA"/>
</dbReference>
<dbReference type="Proteomes" id="UP001060085">
    <property type="component" value="Linkage Group LG07"/>
</dbReference>
<evidence type="ECO:0000313" key="2">
    <source>
        <dbReference type="Proteomes" id="UP001060085"/>
    </source>
</evidence>
<sequence>MYETLDINRDDKGSRLRQESSPPPHPPTPPPVLASLIRSVPNPSLYLVTKLSPNRTSPSNEAGWHHQPLASSLNCPSANSPAFRLRKMLINRRQLVFFRGLQTLSAASCPFSTVINEDEEEENTDKDPFKAHPGFRHLSAIKSKSELLQSYSVTPPIQPWPENLSHKNLVSLVSRQHDLDLAVQIFHHAGKFHPNFSHNSFTYYSIIKKFCRARAFQHVENLLDELKSSGITCSENIFITVIRNYGIASKPRQALKTFLRMNDFCNVHRSVKTFNSLLNALVQNKEYDLVYGLFKNCRKKFGIVPNLPTCNILLKALCKKNDLDNALRILDEMPAMGMVPNVVSYTTILGGFVARSDMVGANRVFDKIHDRGWTPDVTTYTILIDGFCKKGELVTAIKLMDDMEENGVEPNDVTYVVLIGAFCKEKKAGEAVNLLNDMLEKNYVPSSNLCSKLIDILCEEGMVGEACELWKKLMIKNVSPNDAILSTLIYWLCKEENIWEARRMFDEFKGSLTPSQLTYNTLIAGMCEKGELCEAGRLWDDMMEKGCAPNAFTYGMLIAGFCKVGSAKEGVRVLEEMLNRGYSPNKSTCSILIESLQKSGCESEIQRVLSMAAS</sequence>
<protein>
    <submittedName>
        <fullName evidence="1">Uncharacterized protein</fullName>
    </submittedName>
</protein>
<reference evidence="2" key="1">
    <citation type="journal article" date="2023" name="Nat. Plants">
        <title>Single-cell RNA sequencing provides a high-resolution roadmap for understanding the multicellular compartmentation of specialized metabolism.</title>
        <authorList>
            <person name="Sun S."/>
            <person name="Shen X."/>
            <person name="Li Y."/>
            <person name="Li Y."/>
            <person name="Wang S."/>
            <person name="Li R."/>
            <person name="Zhang H."/>
            <person name="Shen G."/>
            <person name="Guo B."/>
            <person name="Wei J."/>
            <person name="Xu J."/>
            <person name="St-Pierre B."/>
            <person name="Chen S."/>
            <person name="Sun C."/>
        </authorList>
    </citation>
    <scope>NUCLEOTIDE SEQUENCE [LARGE SCALE GENOMIC DNA]</scope>
</reference>
<accession>A0ACC0A146</accession>
<organism evidence="1 2">
    <name type="scientific">Catharanthus roseus</name>
    <name type="common">Madagascar periwinkle</name>
    <name type="synonym">Vinca rosea</name>
    <dbReference type="NCBI Taxonomy" id="4058"/>
    <lineage>
        <taxon>Eukaryota</taxon>
        <taxon>Viridiplantae</taxon>
        <taxon>Streptophyta</taxon>
        <taxon>Embryophyta</taxon>
        <taxon>Tracheophyta</taxon>
        <taxon>Spermatophyta</taxon>
        <taxon>Magnoliopsida</taxon>
        <taxon>eudicotyledons</taxon>
        <taxon>Gunneridae</taxon>
        <taxon>Pentapetalae</taxon>
        <taxon>asterids</taxon>
        <taxon>lamiids</taxon>
        <taxon>Gentianales</taxon>
        <taxon>Apocynaceae</taxon>
        <taxon>Rauvolfioideae</taxon>
        <taxon>Vinceae</taxon>
        <taxon>Catharanthinae</taxon>
        <taxon>Catharanthus</taxon>
    </lineage>
</organism>
<name>A0ACC0A146_CATRO</name>
<proteinExistence type="predicted"/>